<comment type="caution">
    <text evidence="1">The sequence shown here is derived from an EMBL/GenBank/DDBJ whole genome shotgun (WGS) entry which is preliminary data.</text>
</comment>
<organism evidence="1 2">
    <name type="scientific">Thomasclavelia cocleata</name>
    <dbReference type="NCBI Taxonomy" id="69824"/>
    <lineage>
        <taxon>Bacteria</taxon>
        <taxon>Bacillati</taxon>
        <taxon>Bacillota</taxon>
        <taxon>Erysipelotrichia</taxon>
        <taxon>Erysipelotrichales</taxon>
        <taxon>Coprobacillaceae</taxon>
        <taxon>Thomasclavelia</taxon>
    </lineage>
</organism>
<reference evidence="1 2" key="1">
    <citation type="journal article" date="2020" name="Microbiome">
        <title>Single-cell genomics of uncultured bacteria reveals dietary fiber responders in the mouse gut microbiota.</title>
        <authorList>
            <person name="Chijiiwa R."/>
            <person name="Hosokawa M."/>
            <person name="Kogawa M."/>
            <person name="Nishikawa Y."/>
            <person name="Ide K."/>
            <person name="Sakanashi C."/>
            <person name="Takahashi K."/>
            <person name="Takeyama H."/>
        </authorList>
    </citation>
    <scope>NUCLEOTIDE SEQUENCE [LARGE SCALE GENOMIC DNA]</scope>
    <source>
        <strain evidence="1">IMSAGC_017</strain>
    </source>
</reference>
<dbReference type="AlphaFoldDB" id="A0A829ZBH5"/>
<name>A0A829ZBH5_9FIRM</name>
<dbReference type="EMBL" id="BLMI01000080">
    <property type="protein sequence ID" value="GFI40738.1"/>
    <property type="molecule type" value="Genomic_DNA"/>
</dbReference>
<gene>
    <name evidence="1" type="ORF">IMSAGC017_00773</name>
</gene>
<protein>
    <submittedName>
        <fullName evidence="1">Uncharacterized protein</fullName>
    </submittedName>
</protein>
<proteinExistence type="predicted"/>
<dbReference type="Proteomes" id="UP000490821">
    <property type="component" value="Unassembled WGS sequence"/>
</dbReference>
<accession>A0A829ZBH5</accession>
<sequence>MAFVDLLGENHSSLIAEIINRIDEKTTKKLEDESSVYQELLNKKNEITDQYPFISKLFDNDELEKENYSKEDMLALQQYIEYSRIIDDYERLEIYKLGLHDCMLMLKQIDIF</sequence>
<evidence type="ECO:0000313" key="1">
    <source>
        <dbReference type="EMBL" id="GFI40738.1"/>
    </source>
</evidence>
<dbReference type="RefSeq" id="WP_172472187.1">
    <property type="nucleotide sequence ID" value="NZ_BLMI01000080.1"/>
</dbReference>
<evidence type="ECO:0000313" key="2">
    <source>
        <dbReference type="Proteomes" id="UP000490821"/>
    </source>
</evidence>